<dbReference type="EMBL" id="JACXVP010000011">
    <property type="protein sequence ID" value="KAG5577796.1"/>
    <property type="molecule type" value="Genomic_DNA"/>
</dbReference>
<dbReference type="Proteomes" id="UP000824120">
    <property type="component" value="Chromosome 11"/>
</dbReference>
<accession>A0A9J5WRM5</accession>
<reference evidence="1 2" key="1">
    <citation type="submission" date="2020-09" db="EMBL/GenBank/DDBJ databases">
        <title>De no assembly of potato wild relative species, Solanum commersonii.</title>
        <authorList>
            <person name="Cho K."/>
        </authorList>
    </citation>
    <scope>NUCLEOTIDE SEQUENCE [LARGE SCALE GENOMIC DNA]</scope>
    <source>
        <strain evidence="1">LZ3.2</strain>
        <tissue evidence="1">Leaf</tissue>
    </source>
</reference>
<comment type="caution">
    <text evidence="1">The sequence shown here is derived from an EMBL/GenBank/DDBJ whole genome shotgun (WGS) entry which is preliminary data.</text>
</comment>
<sequence>MSCMHRSTDATVCMCDTIVSKGVKIEQGRFKITWEKFVLKDLHFFEINADLAKVSWLKVLEKVGFTPKQMEEMRGLALRSLFVLNIMLDLVGKHCSLSRNNQGNNLTVHGQITVTVKFE</sequence>
<gene>
    <name evidence="1" type="ORF">H5410_057930</name>
</gene>
<evidence type="ECO:0000313" key="1">
    <source>
        <dbReference type="EMBL" id="KAG5577796.1"/>
    </source>
</evidence>
<name>A0A9J5WRM5_SOLCO</name>
<organism evidence="1 2">
    <name type="scientific">Solanum commersonii</name>
    <name type="common">Commerson's wild potato</name>
    <name type="synonym">Commerson's nightshade</name>
    <dbReference type="NCBI Taxonomy" id="4109"/>
    <lineage>
        <taxon>Eukaryota</taxon>
        <taxon>Viridiplantae</taxon>
        <taxon>Streptophyta</taxon>
        <taxon>Embryophyta</taxon>
        <taxon>Tracheophyta</taxon>
        <taxon>Spermatophyta</taxon>
        <taxon>Magnoliopsida</taxon>
        <taxon>eudicotyledons</taxon>
        <taxon>Gunneridae</taxon>
        <taxon>Pentapetalae</taxon>
        <taxon>asterids</taxon>
        <taxon>lamiids</taxon>
        <taxon>Solanales</taxon>
        <taxon>Solanaceae</taxon>
        <taxon>Solanoideae</taxon>
        <taxon>Solaneae</taxon>
        <taxon>Solanum</taxon>
    </lineage>
</organism>
<protein>
    <submittedName>
        <fullName evidence="1">Uncharacterized protein</fullName>
    </submittedName>
</protein>
<keyword evidence="2" id="KW-1185">Reference proteome</keyword>
<dbReference type="AlphaFoldDB" id="A0A9J5WRM5"/>
<evidence type="ECO:0000313" key="2">
    <source>
        <dbReference type="Proteomes" id="UP000824120"/>
    </source>
</evidence>
<proteinExistence type="predicted"/>